<reference evidence="1 2" key="1">
    <citation type="journal article" date="2023" name="BMC Biol.">
        <title>The compact genome of the sponge Oopsacas minuta (Hexactinellida) is lacking key metazoan core genes.</title>
        <authorList>
            <person name="Santini S."/>
            <person name="Schenkelaars Q."/>
            <person name="Jourda C."/>
            <person name="Duchesne M."/>
            <person name="Belahbib H."/>
            <person name="Rocher C."/>
            <person name="Selva M."/>
            <person name="Riesgo A."/>
            <person name="Vervoort M."/>
            <person name="Leys S.P."/>
            <person name="Kodjabachian L."/>
            <person name="Le Bivic A."/>
            <person name="Borchiellini C."/>
            <person name="Claverie J.M."/>
            <person name="Renard E."/>
        </authorList>
    </citation>
    <scope>NUCLEOTIDE SEQUENCE [LARGE SCALE GENOMIC DNA]</scope>
    <source>
        <strain evidence="1">SPO-2</strain>
    </source>
</reference>
<dbReference type="InterPro" id="IPR011042">
    <property type="entry name" value="6-blade_b-propeller_TolB-like"/>
</dbReference>
<keyword evidence="2" id="KW-1185">Reference proteome</keyword>
<protein>
    <submittedName>
        <fullName evidence="1">Uncharacterized protein</fullName>
    </submittedName>
</protein>
<dbReference type="SUPFAM" id="SSF63825">
    <property type="entry name" value="YWTD domain"/>
    <property type="match status" value="1"/>
</dbReference>
<comment type="caution">
    <text evidence="1">The sequence shown here is derived from an EMBL/GenBank/DDBJ whole genome shotgun (WGS) entry which is preliminary data.</text>
</comment>
<organism evidence="1 2">
    <name type="scientific">Oopsacas minuta</name>
    <dbReference type="NCBI Taxonomy" id="111878"/>
    <lineage>
        <taxon>Eukaryota</taxon>
        <taxon>Metazoa</taxon>
        <taxon>Porifera</taxon>
        <taxon>Hexactinellida</taxon>
        <taxon>Hexasterophora</taxon>
        <taxon>Lyssacinosida</taxon>
        <taxon>Leucopsacidae</taxon>
        <taxon>Oopsacas</taxon>
    </lineage>
</organism>
<dbReference type="EMBL" id="JAKMXF010000309">
    <property type="protein sequence ID" value="KAI6650856.1"/>
    <property type="molecule type" value="Genomic_DNA"/>
</dbReference>
<evidence type="ECO:0000313" key="1">
    <source>
        <dbReference type="EMBL" id="KAI6650856.1"/>
    </source>
</evidence>
<accession>A0AAV7JPV3</accession>
<dbReference type="Gene3D" id="2.120.10.30">
    <property type="entry name" value="TolB, C-terminal domain"/>
    <property type="match status" value="1"/>
</dbReference>
<gene>
    <name evidence="1" type="ORF">LOD99_5696</name>
</gene>
<sequence>MECLRLSEPDYIAELTVNLNASKFEIQTKFNSIKANLDLQERFIIDQLNAIYSENLKSIQELQECRTQTLESKVTLSESMQNSNHLKLLSQNFDSTIENLNSQIQNLTRIKFSWNIPNDLENLIHIDGSATNVKIDKQVTKGEGPGQLSGFLQAMKVYKEKIYVADNKANAIKIFTRKGDMLDSYTHTKLRNPLSMTIDRRYLYVLTKINLFKISTIDLDTLSIVKLNPRDMLLTFTKKLFMLCA</sequence>
<dbReference type="Proteomes" id="UP001165289">
    <property type="component" value="Unassembled WGS sequence"/>
</dbReference>
<dbReference type="AlphaFoldDB" id="A0AAV7JPV3"/>
<evidence type="ECO:0000313" key="2">
    <source>
        <dbReference type="Proteomes" id="UP001165289"/>
    </source>
</evidence>
<proteinExistence type="predicted"/>
<name>A0AAV7JPV3_9METZ</name>